<evidence type="ECO:0000313" key="2">
    <source>
        <dbReference type="Proteomes" id="UP000184268"/>
    </source>
</evidence>
<evidence type="ECO:0000313" key="1">
    <source>
        <dbReference type="EMBL" id="SHH96853.1"/>
    </source>
</evidence>
<gene>
    <name evidence="1" type="ORF">SAMN02745129_3387</name>
</gene>
<dbReference type="OrthoDB" id="7067468at2"/>
<proteinExistence type="predicted"/>
<accession>A0A1M5XCD9</accession>
<dbReference type="AlphaFoldDB" id="A0A1M5XCD9"/>
<reference evidence="1 2" key="1">
    <citation type="submission" date="2016-11" db="EMBL/GenBank/DDBJ databases">
        <authorList>
            <person name="Jaros S."/>
            <person name="Januszkiewicz K."/>
            <person name="Wedrychowicz H."/>
        </authorList>
    </citation>
    <scope>NUCLEOTIDE SEQUENCE [LARGE SCALE GENOMIC DNA]</scope>
    <source>
        <strain evidence="1 2">DSM 16917</strain>
    </source>
</reference>
<organism evidence="1 2">
    <name type="scientific">Ferrimonas marina</name>
    <dbReference type="NCBI Taxonomy" id="299255"/>
    <lineage>
        <taxon>Bacteria</taxon>
        <taxon>Pseudomonadati</taxon>
        <taxon>Pseudomonadota</taxon>
        <taxon>Gammaproteobacteria</taxon>
        <taxon>Alteromonadales</taxon>
        <taxon>Ferrimonadaceae</taxon>
        <taxon>Ferrimonas</taxon>
    </lineage>
</organism>
<dbReference type="Proteomes" id="UP000184268">
    <property type="component" value="Unassembled WGS sequence"/>
</dbReference>
<protein>
    <recommendedName>
        <fullName evidence="3">Prephenate dehydrogenase</fullName>
    </recommendedName>
</protein>
<name>A0A1M5XCD9_9GAMM</name>
<evidence type="ECO:0008006" key="3">
    <source>
        <dbReference type="Google" id="ProtNLM"/>
    </source>
</evidence>
<keyword evidence="2" id="KW-1185">Reference proteome</keyword>
<dbReference type="RefSeq" id="WP_067661807.1">
    <property type="nucleotide sequence ID" value="NZ_FQXG01000005.1"/>
</dbReference>
<sequence>MSYDTIIEQYRTSLQAAYRQALDADSLLEAMQKEGKGKFAAVFREDAGFSCQANRFTPYVKELGEQLQAFEAEPNPEQLPEMVRKLELLLTTLQQLRQSLKG</sequence>
<dbReference type="EMBL" id="FQXG01000005">
    <property type="protein sequence ID" value="SHH96853.1"/>
    <property type="molecule type" value="Genomic_DNA"/>
</dbReference>